<feature type="region of interest" description="Disordered" evidence="1">
    <location>
        <begin position="57"/>
        <end position="77"/>
    </location>
</feature>
<protein>
    <submittedName>
        <fullName evidence="2">Uncharacterized protein</fullName>
    </submittedName>
</protein>
<dbReference type="EMBL" id="BRPK01000017">
    <property type="protein sequence ID" value="GLB44467.1"/>
    <property type="molecule type" value="Genomic_DNA"/>
</dbReference>
<organism evidence="2 3">
    <name type="scientific">Lyophyllum shimeji</name>
    <name type="common">Hon-shimeji</name>
    <name type="synonym">Tricholoma shimeji</name>
    <dbReference type="NCBI Taxonomy" id="47721"/>
    <lineage>
        <taxon>Eukaryota</taxon>
        <taxon>Fungi</taxon>
        <taxon>Dikarya</taxon>
        <taxon>Basidiomycota</taxon>
        <taxon>Agaricomycotina</taxon>
        <taxon>Agaricomycetes</taxon>
        <taxon>Agaricomycetidae</taxon>
        <taxon>Agaricales</taxon>
        <taxon>Tricholomatineae</taxon>
        <taxon>Lyophyllaceae</taxon>
        <taxon>Lyophyllum</taxon>
    </lineage>
</organism>
<gene>
    <name evidence="2" type="ORF">LshimejAT787_1700940</name>
</gene>
<accession>A0A9P3PWV2</accession>
<evidence type="ECO:0000313" key="3">
    <source>
        <dbReference type="Proteomes" id="UP001063166"/>
    </source>
</evidence>
<sequence length="77" mass="8303">MAKSPPPAMPIDFRGAKGVHIRNSRISDIAGNYNVQNNCSHKVNCGNITTNITARSNNDSSTKIGRTATPEHIVVRS</sequence>
<proteinExistence type="predicted"/>
<comment type="caution">
    <text evidence="2">The sequence shown here is derived from an EMBL/GenBank/DDBJ whole genome shotgun (WGS) entry which is preliminary data.</text>
</comment>
<keyword evidence="3" id="KW-1185">Reference proteome</keyword>
<reference evidence="2" key="1">
    <citation type="submission" date="2022-07" db="EMBL/GenBank/DDBJ databases">
        <title>The genome of Lyophyllum shimeji provides insight into the initial evolution of ectomycorrhizal fungal genome.</title>
        <authorList>
            <person name="Kobayashi Y."/>
            <person name="Shibata T."/>
            <person name="Hirakawa H."/>
            <person name="Shigenobu S."/>
            <person name="Nishiyama T."/>
            <person name="Yamada A."/>
            <person name="Hasebe M."/>
            <person name="Kawaguchi M."/>
        </authorList>
    </citation>
    <scope>NUCLEOTIDE SEQUENCE</scope>
    <source>
        <strain evidence="2">AT787</strain>
    </source>
</reference>
<dbReference type="AlphaFoldDB" id="A0A9P3PWV2"/>
<evidence type="ECO:0000256" key="1">
    <source>
        <dbReference type="SAM" id="MobiDB-lite"/>
    </source>
</evidence>
<dbReference type="Proteomes" id="UP001063166">
    <property type="component" value="Unassembled WGS sequence"/>
</dbReference>
<name>A0A9P3PWV2_LYOSH</name>
<evidence type="ECO:0000313" key="2">
    <source>
        <dbReference type="EMBL" id="GLB44467.1"/>
    </source>
</evidence>